<evidence type="ECO:0000256" key="4">
    <source>
        <dbReference type="ARBA" id="ARBA00022801"/>
    </source>
</evidence>
<evidence type="ECO:0000256" key="3">
    <source>
        <dbReference type="ARBA" id="ARBA00022729"/>
    </source>
</evidence>
<evidence type="ECO:0000259" key="11">
    <source>
        <dbReference type="PROSITE" id="PS50240"/>
    </source>
</evidence>
<dbReference type="AlphaFoldDB" id="A0A6P8XDM9"/>
<dbReference type="GO" id="GO:0006508">
    <property type="term" value="P:proteolysis"/>
    <property type="evidence" value="ECO:0007669"/>
    <property type="project" value="UniProtKB-KW"/>
</dbReference>
<evidence type="ECO:0000256" key="5">
    <source>
        <dbReference type="ARBA" id="ARBA00022825"/>
    </source>
</evidence>
<reference evidence="13" key="1">
    <citation type="submission" date="2025-08" db="UniProtKB">
        <authorList>
            <consortium name="RefSeq"/>
        </authorList>
    </citation>
    <scope>IDENTIFICATION</scope>
    <source>
        <strain evidence="13">15112-1751.03</strain>
        <tissue evidence="13">Whole Adult</tissue>
    </source>
</reference>
<dbReference type="PROSITE" id="PS50240">
    <property type="entry name" value="TRYPSIN_DOM"/>
    <property type="match status" value="1"/>
</dbReference>
<keyword evidence="4" id="KW-0378">Hydrolase</keyword>
<keyword evidence="7" id="KW-0865">Zymogen</keyword>
<keyword evidence="6" id="KW-0106">Calcium</keyword>
<dbReference type="InterPro" id="IPR018114">
    <property type="entry name" value="TRYPSIN_HIS"/>
</dbReference>
<dbReference type="InterPro" id="IPR001314">
    <property type="entry name" value="Peptidase_S1A"/>
</dbReference>
<dbReference type="Gene3D" id="2.40.10.10">
    <property type="entry name" value="Trypsin-like serine proteases"/>
    <property type="match status" value="2"/>
</dbReference>
<feature type="domain" description="Peptidase S1" evidence="11">
    <location>
        <begin position="63"/>
        <end position="300"/>
    </location>
</feature>
<organism evidence="12 13">
    <name type="scientific">Drosophila albomicans</name>
    <name type="common">Fruit fly</name>
    <dbReference type="NCBI Taxonomy" id="7291"/>
    <lineage>
        <taxon>Eukaryota</taxon>
        <taxon>Metazoa</taxon>
        <taxon>Ecdysozoa</taxon>
        <taxon>Arthropoda</taxon>
        <taxon>Hexapoda</taxon>
        <taxon>Insecta</taxon>
        <taxon>Pterygota</taxon>
        <taxon>Neoptera</taxon>
        <taxon>Endopterygota</taxon>
        <taxon>Diptera</taxon>
        <taxon>Brachycera</taxon>
        <taxon>Muscomorpha</taxon>
        <taxon>Ephydroidea</taxon>
        <taxon>Drosophilidae</taxon>
        <taxon>Drosophila</taxon>
    </lineage>
</organism>
<dbReference type="InterPro" id="IPR009003">
    <property type="entry name" value="Peptidase_S1_PA"/>
</dbReference>
<keyword evidence="8" id="KW-1015">Disulfide bond</keyword>
<comment type="similarity">
    <text evidence="10">Belongs to the peptidase S1 family. CLIP subfamily.</text>
</comment>
<evidence type="ECO:0000313" key="12">
    <source>
        <dbReference type="Proteomes" id="UP000515160"/>
    </source>
</evidence>
<dbReference type="GO" id="GO:0051604">
    <property type="term" value="P:protein maturation"/>
    <property type="evidence" value="ECO:0007669"/>
    <property type="project" value="UniProtKB-ARBA"/>
</dbReference>
<dbReference type="GO" id="GO:0004252">
    <property type="term" value="F:serine-type endopeptidase activity"/>
    <property type="evidence" value="ECO:0007669"/>
    <property type="project" value="InterPro"/>
</dbReference>
<dbReference type="OrthoDB" id="8250810at2759"/>
<dbReference type="PANTHER" id="PTHR24252">
    <property type="entry name" value="ACROSIN-RELATED"/>
    <property type="match status" value="1"/>
</dbReference>
<dbReference type="SUPFAM" id="SSF50494">
    <property type="entry name" value="Trypsin-like serine proteases"/>
    <property type="match status" value="1"/>
</dbReference>
<keyword evidence="5" id="KW-0720">Serine protease</keyword>
<dbReference type="FunFam" id="2.40.10.10:FF:000078">
    <property type="entry name" value="Serine protease H137"/>
    <property type="match status" value="1"/>
</dbReference>
<dbReference type="GO" id="GO:0046872">
    <property type="term" value="F:metal ion binding"/>
    <property type="evidence" value="ECO:0007669"/>
    <property type="project" value="UniProtKB-KW"/>
</dbReference>
<gene>
    <name evidence="13" type="primary">LOC117574596</name>
</gene>
<dbReference type="InterPro" id="IPR001254">
    <property type="entry name" value="Trypsin_dom"/>
</dbReference>
<dbReference type="SMART" id="SM00020">
    <property type="entry name" value="Tryp_SPc"/>
    <property type="match status" value="1"/>
</dbReference>
<dbReference type="PANTHER" id="PTHR24252:SF7">
    <property type="entry name" value="HYALIN"/>
    <property type="match status" value="1"/>
</dbReference>
<keyword evidence="2" id="KW-0479">Metal-binding</keyword>
<keyword evidence="1" id="KW-0645">Protease</keyword>
<dbReference type="GeneID" id="117574596"/>
<evidence type="ECO:0000256" key="2">
    <source>
        <dbReference type="ARBA" id="ARBA00022723"/>
    </source>
</evidence>
<protein>
    <submittedName>
        <fullName evidence="13">Serine protease grass-like</fullName>
    </submittedName>
</protein>
<evidence type="ECO:0000313" key="13">
    <source>
        <dbReference type="RefSeq" id="XP_034114371.2"/>
    </source>
</evidence>
<evidence type="ECO:0000256" key="6">
    <source>
        <dbReference type="ARBA" id="ARBA00022837"/>
    </source>
</evidence>
<evidence type="ECO:0000256" key="9">
    <source>
        <dbReference type="ARBA" id="ARBA00023180"/>
    </source>
</evidence>
<dbReference type="PRINTS" id="PR00722">
    <property type="entry name" value="CHYMOTRYPSIN"/>
</dbReference>
<dbReference type="Pfam" id="PF00089">
    <property type="entry name" value="Trypsin"/>
    <property type="match status" value="1"/>
</dbReference>
<dbReference type="Proteomes" id="UP000515160">
    <property type="component" value="Chromosome 2R"/>
</dbReference>
<name>A0A6P8XDM9_DROAB</name>
<dbReference type="FunFam" id="2.40.10.10:FF:000028">
    <property type="entry name" value="Serine protease easter"/>
    <property type="match status" value="1"/>
</dbReference>
<sequence>MTCDNNEEARYPICCPNEQSKTPEATLKASQNLGYIDPKGLQLLKSYPDCGGKYNGERYSFNVAHGKPAKAYEFPWMALLKYEKAGRPFLCGGSLITDRFVLTAAHCTTTSFELVAVRLGEHDLDTEDGGEIEYGIEDIRTHPNYEHGSINYDIALIKLDRIVVELFIEPICLPINVSQDLKYNENLYIAGWGKTEDGVPSPILRMAEVQQQDLDVCRKYYSNAPLSENHICALGDSQQETCRGDSGGPLFSANLTDNTPQCVQFGVISSGGLGCGINKNRPGVFASVLDMLPWITQNLY</sequence>
<dbReference type="CDD" id="cd00190">
    <property type="entry name" value="Tryp_SPc"/>
    <property type="match status" value="1"/>
</dbReference>
<dbReference type="RefSeq" id="XP_034114371.2">
    <property type="nucleotide sequence ID" value="XM_034258480.2"/>
</dbReference>
<dbReference type="InterPro" id="IPR043504">
    <property type="entry name" value="Peptidase_S1_PA_chymotrypsin"/>
</dbReference>
<evidence type="ECO:0000256" key="1">
    <source>
        <dbReference type="ARBA" id="ARBA00022670"/>
    </source>
</evidence>
<evidence type="ECO:0000256" key="7">
    <source>
        <dbReference type="ARBA" id="ARBA00023145"/>
    </source>
</evidence>
<keyword evidence="3" id="KW-0732">Signal</keyword>
<accession>A0A6P8XDM9</accession>
<dbReference type="PROSITE" id="PS00134">
    <property type="entry name" value="TRYPSIN_HIS"/>
    <property type="match status" value="1"/>
</dbReference>
<keyword evidence="12" id="KW-1185">Reference proteome</keyword>
<proteinExistence type="inferred from homology"/>
<evidence type="ECO:0000256" key="8">
    <source>
        <dbReference type="ARBA" id="ARBA00023157"/>
    </source>
</evidence>
<keyword evidence="9" id="KW-0325">Glycoprotein</keyword>
<evidence type="ECO:0000256" key="10">
    <source>
        <dbReference type="ARBA" id="ARBA00024195"/>
    </source>
</evidence>